<feature type="domain" description="Thiopeptide-type bacteriocin biosynthesis" evidence="2">
    <location>
        <begin position="695"/>
        <end position="934"/>
    </location>
</feature>
<accession>A0A7W9V0Y4</accession>
<sequence length="939" mass="101921">MARIPLRPGAGGEEADGEALLEEGMFLASRSAEQAQATERGRVTRRAYDLRSRTRTTPHGIFAAVAAAPLTASTSVLRLGDAHRAVTVPSPALLAEVANRALRVEPELLFALTLTAAPWAATRGDRLEAGCPAPGGMQPASVRATTVSLWLLSASRDGIAATDLIATLMRRHPRAAEQHARRAVLDMIDTGLLLTDLVPANAGTHPLRHLLAKMPATAAVRPALDRLDQILARCDELAPGAMARRALLAQAREVADALYPTHRPLVVDTVADAEIALPPKVGEKAAQAAGVLWRIGHRHGPLIDYHRRFCTVYGRHRLVPLREVLDSVTGLGPPGPADALGRQEEPRQQRTAALARLLADAVSSPDGELVLGEEDIDQLANPSVLPPPRTAEIHVQLLRAQGGVRIAVRPGTGSQTAGAAPGRWIRHLPHLAPRQDRDVGSGTMTAEIVCRPGTGPASALSAETGAAPWRIPLGVPARPGDLMLDDLALTTNGTHLILWSTVHHRPVASVLYNRLAPQHLPPAAYLLHLLGHADARPWHPWSWYPLTYWPATPRVRYRDILLAPARWRIPEPLAAAAAHRAAFDAHLTAWHTHTRPAPPPVLVAEEADRHLPLDLRHADQRELLRRSIHRGTRTLAEPMAPLAEQTVVEGPNGARHLLDLVVPLTRRHAPPPALPDPRAALRTPGSGAYLPGSQWLSATLTAPARLHDTVLSELTPLLTHLAPQVNRWFWLRYTTPALGPHLRLRWHADPQTLAGLVQPQLAEDTDRLHRRGLLPTGALRLEPYAPEIERWGGPHAITAAEHLFCADSRLALAALVHTEDQRLLLAAISAADIARTLAPDHAHLALAPGRLTPLQRRRRDTLRPQLTQATTTLLTEADLATAHTERHTALTTYRDTLAPPHAARCASDVIHLHANRMLTTDPGHEHLMRSLAADLLHRP</sequence>
<evidence type="ECO:0000313" key="3">
    <source>
        <dbReference type="EMBL" id="MBB5937229.1"/>
    </source>
</evidence>
<reference evidence="3 4" key="1">
    <citation type="submission" date="2020-08" db="EMBL/GenBank/DDBJ databases">
        <title>Genomic Encyclopedia of Type Strains, Phase III (KMG-III): the genomes of soil and plant-associated and newly described type strains.</title>
        <authorList>
            <person name="Whitman W."/>
        </authorList>
    </citation>
    <scope>NUCLEOTIDE SEQUENCE [LARGE SCALE GENOMIC DNA]</scope>
    <source>
        <strain evidence="3 4">CECT 8305</strain>
    </source>
</reference>
<evidence type="ECO:0000313" key="4">
    <source>
        <dbReference type="Proteomes" id="UP000588098"/>
    </source>
</evidence>
<protein>
    <submittedName>
        <fullName evidence="3">Thiopeptide-type bacteriocin biosynthesis protein</fullName>
    </submittedName>
</protein>
<dbReference type="NCBIfam" id="TIGR03891">
    <property type="entry name" value="thiopep_ocin"/>
    <property type="match status" value="1"/>
</dbReference>
<dbReference type="EMBL" id="JACHJL010000010">
    <property type="protein sequence ID" value="MBB5937229.1"/>
    <property type="molecule type" value="Genomic_DNA"/>
</dbReference>
<comment type="caution">
    <text evidence="3">The sequence shown here is derived from an EMBL/GenBank/DDBJ whole genome shotgun (WGS) entry which is preliminary data.</text>
</comment>
<proteinExistence type="predicted"/>
<dbReference type="AlphaFoldDB" id="A0A7W9V0Y4"/>
<organism evidence="3 4">
    <name type="scientific">Streptomyces zagrosensis</name>
    <dbReference type="NCBI Taxonomy" id="1042984"/>
    <lineage>
        <taxon>Bacteria</taxon>
        <taxon>Bacillati</taxon>
        <taxon>Actinomycetota</taxon>
        <taxon>Actinomycetes</taxon>
        <taxon>Kitasatosporales</taxon>
        <taxon>Streptomycetaceae</taxon>
        <taxon>Streptomyces</taxon>
    </lineage>
</organism>
<dbReference type="Pfam" id="PF04738">
    <property type="entry name" value="Lant_dehydr_N"/>
    <property type="match status" value="1"/>
</dbReference>
<name>A0A7W9V0Y4_9ACTN</name>
<evidence type="ECO:0000259" key="2">
    <source>
        <dbReference type="Pfam" id="PF14028"/>
    </source>
</evidence>
<keyword evidence="4" id="KW-1185">Reference proteome</keyword>
<dbReference type="InterPro" id="IPR023809">
    <property type="entry name" value="Thiopep_bacteriocin_synth_dom"/>
</dbReference>
<feature type="domain" description="Lantibiotic dehydratase N-terminal" evidence="1">
    <location>
        <begin position="35"/>
        <end position="624"/>
    </location>
</feature>
<dbReference type="InterPro" id="IPR006827">
    <property type="entry name" value="Lant_deHydtase_N"/>
</dbReference>
<gene>
    <name evidence="3" type="ORF">FHS42_004308</name>
</gene>
<dbReference type="PROSITE" id="PS50096">
    <property type="entry name" value="IQ"/>
    <property type="match status" value="1"/>
</dbReference>
<evidence type="ECO:0000259" key="1">
    <source>
        <dbReference type="Pfam" id="PF04738"/>
    </source>
</evidence>
<dbReference type="Proteomes" id="UP000588098">
    <property type="component" value="Unassembled WGS sequence"/>
</dbReference>
<dbReference type="Pfam" id="PF14028">
    <property type="entry name" value="Lant_dehydr_C"/>
    <property type="match status" value="1"/>
</dbReference>